<sequence>MQNNNHSLPLTPAVPVDQDTYTYTRFGTAFEASEFTDWIDESMSWKKTCYIGDWSPLGKLRVKGPDALKFFSDLSINSFAKFDIGQAKHAVFCSEDGKVIGDGILMKLAEDDFLYTSGPGILWALYKFQLGNYDASMENITPDRFILQVQGPNAIFVMEKVTGESLRDIGFMRFRPTRIGSSEFLALRQGMAGEIGYELHGKIEDAEGIYQAILEAGKEFGIRRLGGRTKMVNHVEACFPTPTVDYIPAIFGEAEQGFLDFMKQGVPAMFNLLRHSGTYPVENLSVLQRSPVELGWGKSIKFDHDFIGRNALEAELAAPKRKIVTLVWNSEDVIDVYASLFRQGTPHDYMELPRELLGCMEADRVEYRGQLVGATSSRCYSYYFREMLSLCVIDIDLAEPGTEVTVIYGGAQGSEKRIRAKVAPAPYKTDNRRADVNSLQPASAQ</sequence>
<feature type="region of interest" description="Disordered" evidence="2">
    <location>
        <begin position="421"/>
        <end position="445"/>
    </location>
</feature>
<dbReference type="EMBL" id="JAFEUP010000003">
    <property type="protein sequence ID" value="MBM7061028.1"/>
    <property type="molecule type" value="Genomic_DNA"/>
</dbReference>
<evidence type="ECO:0000313" key="5">
    <source>
        <dbReference type="Proteomes" id="UP000717995"/>
    </source>
</evidence>
<dbReference type="Proteomes" id="UP000717995">
    <property type="component" value="Unassembled WGS sequence"/>
</dbReference>
<dbReference type="SUPFAM" id="SSF101790">
    <property type="entry name" value="Aminomethyltransferase beta-barrel domain"/>
    <property type="match status" value="1"/>
</dbReference>
<dbReference type="PANTHER" id="PTHR43757">
    <property type="entry name" value="AMINOMETHYLTRANSFERASE"/>
    <property type="match status" value="1"/>
</dbReference>
<dbReference type="InterPro" id="IPR027266">
    <property type="entry name" value="TrmE/GcvT-like"/>
</dbReference>
<dbReference type="PANTHER" id="PTHR43757:SF2">
    <property type="entry name" value="AMINOMETHYLTRANSFERASE, MITOCHONDRIAL"/>
    <property type="match status" value="1"/>
</dbReference>
<gene>
    <name evidence="4" type="ORF">JQX08_09945</name>
</gene>
<evidence type="ECO:0000256" key="2">
    <source>
        <dbReference type="SAM" id="MobiDB-lite"/>
    </source>
</evidence>
<protein>
    <submittedName>
        <fullName evidence="4">Aminomethyltransferase family protein</fullName>
    </submittedName>
</protein>
<dbReference type="InterPro" id="IPR006222">
    <property type="entry name" value="GCVT_N"/>
</dbReference>
<dbReference type="RefSeq" id="WP_205348228.1">
    <property type="nucleotide sequence ID" value="NZ_JAFEUP010000003.1"/>
</dbReference>
<evidence type="ECO:0000313" key="4">
    <source>
        <dbReference type="EMBL" id="MBM7061028.1"/>
    </source>
</evidence>
<reference evidence="4 5" key="1">
    <citation type="submission" date="2021-02" db="EMBL/GenBank/DDBJ databases">
        <authorList>
            <person name="Lee D.-H."/>
        </authorList>
    </citation>
    <scope>NUCLEOTIDE SEQUENCE [LARGE SCALE GENOMIC DNA]</scope>
    <source>
        <strain evidence="4 5">UL073</strain>
    </source>
</reference>
<proteinExistence type="predicted"/>
<keyword evidence="1" id="KW-0808">Transferase</keyword>
<keyword evidence="5" id="KW-1185">Reference proteome</keyword>
<feature type="domain" description="GCVT N-terminal" evidence="3">
    <location>
        <begin position="32"/>
        <end position="245"/>
    </location>
</feature>
<dbReference type="Gene3D" id="3.30.1360.120">
    <property type="entry name" value="Probable tRNA modification gtpase trme, domain 1"/>
    <property type="match status" value="1"/>
</dbReference>
<dbReference type="PIRSF" id="PIRSF006487">
    <property type="entry name" value="GcvT"/>
    <property type="match status" value="1"/>
</dbReference>
<organism evidence="4 5">
    <name type="scientific">Zestomonas insulae</name>
    <dbReference type="NCBI Taxonomy" id="2809017"/>
    <lineage>
        <taxon>Bacteria</taxon>
        <taxon>Pseudomonadati</taxon>
        <taxon>Pseudomonadota</taxon>
        <taxon>Gammaproteobacteria</taxon>
        <taxon>Pseudomonadales</taxon>
        <taxon>Pseudomonadaceae</taxon>
        <taxon>Zestomonas</taxon>
    </lineage>
</organism>
<accession>A0ABS2IFV3</accession>
<keyword evidence="1" id="KW-0032">Aminotransferase</keyword>
<name>A0ABS2IFV3_9GAMM</name>
<dbReference type="Pfam" id="PF01571">
    <property type="entry name" value="GCV_T"/>
    <property type="match status" value="1"/>
</dbReference>
<evidence type="ECO:0000256" key="1">
    <source>
        <dbReference type="ARBA" id="ARBA00022576"/>
    </source>
</evidence>
<dbReference type="InterPro" id="IPR028896">
    <property type="entry name" value="GcvT/YgfZ/DmdA"/>
</dbReference>
<comment type="caution">
    <text evidence="4">The sequence shown here is derived from an EMBL/GenBank/DDBJ whole genome shotgun (WGS) entry which is preliminary data.</text>
</comment>
<evidence type="ECO:0000259" key="3">
    <source>
        <dbReference type="Pfam" id="PF01571"/>
    </source>
</evidence>
<dbReference type="InterPro" id="IPR029043">
    <property type="entry name" value="GcvT/YgfZ_C"/>
</dbReference>
<dbReference type="SUPFAM" id="SSF103025">
    <property type="entry name" value="Folate-binding domain"/>
    <property type="match status" value="1"/>
</dbReference>